<evidence type="ECO:0000256" key="4">
    <source>
        <dbReference type="ARBA" id="ARBA00022989"/>
    </source>
</evidence>
<feature type="transmembrane region" description="Helical" evidence="6">
    <location>
        <begin position="272"/>
        <end position="291"/>
    </location>
</feature>
<evidence type="ECO:0000313" key="8">
    <source>
        <dbReference type="Proteomes" id="UP000001176"/>
    </source>
</evidence>
<dbReference type="PANTHER" id="PTHR11048">
    <property type="entry name" value="PRENYLTRANSFERASES"/>
    <property type="match status" value="1"/>
</dbReference>
<evidence type="ECO:0000256" key="3">
    <source>
        <dbReference type="ARBA" id="ARBA00022692"/>
    </source>
</evidence>
<accession>A9HNK6</accession>
<dbReference type="RefSeq" id="WP_012226523.1">
    <property type="nucleotide sequence ID" value="NC_010125.1"/>
</dbReference>
<protein>
    <submittedName>
        <fullName evidence="7">Putative UbiA prenyltransferase family protein</fullName>
    </submittedName>
</protein>
<dbReference type="GO" id="GO:0016765">
    <property type="term" value="F:transferase activity, transferring alkyl or aryl (other than methyl) groups"/>
    <property type="evidence" value="ECO:0007669"/>
    <property type="project" value="InterPro"/>
</dbReference>
<dbReference type="InterPro" id="IPR044878">
    <property type="entry name" value="UbiA_sf"/>
</dbReference>
<keyword evidence="2" id="KW-1003">Cell membrane</keyword>
<reference evidence="7 8" key="1">
    <citation type="journal article" date="2009" name="BMC Genomics">
        <title>Complete genome sequence of the sugarcane nitrogen-fixing endophyte Gluconacetobacter diazotrophicus Pal5.</title>
        <authorList>
            <person name="Bertalan M."/>
            <person name="Albano R."/>
            <person name="Padua V."/>
            <person name="Rouws L."/>
            <person name="Rojas C."/>
            <person name="Hemerly A."/>
            <person name="Teixeira K."/>
            <person name="Schwab S."/>
            <person name="Araujo J."/>
            <person name="Oliveira A."/>
            <person name="Franca L."/>
            <person name="Magalhaes V."/>
            <person name="Alqueres S."/>
            <person name="Cardoso A."/>
            <person name="Almeida W."/>
            <person name="Loureiro M.M."/>
            <person name="Nogueira E."/>
            <person name="Cidade D."/>
            <person name="Oliveira D."/>
            <person name="Simao T."/>
            <person name="Macedo J."/>
            <person name="Valadao A."/>
            <person name="Dreschsel M."/>
            <person name="Freitas F."/>
            <person name="Vidal M."/>
            <person name="Guedes H."/>
            <person name="Rodrigues E."/>
            <person name="Meneses C."/>
            <person name="Brioso P."/>
            <person name="Pozzer L."/>
            <person name="Figueiredo D."/>
            <person name="Montano H."/>
            <person name="Junior J."/>
            <person name="Filho G."/>
            <person name="Flores V."/>
            <person name="Ferreira B."/>
            <person name="Branco A."/>
            <person name="Gonzalez P."/>
            <person name="Guillobel H."/>
            <person name="Lemos M."/>
            <person name="Seibel L."/>
            <person name="Macedo J."/>
            <person name="Alves-Ferreira M."/>
            <person name="Sachetto-Martins G."/>
            <person name="Coelho A."/>
            <person name="Santos E."/>
            <person name="Amaral G."/>
            <person name="Neves A."/>
            <person name="Pacheco A.B."/>
            <person name="Carvalho D."/>
            <person name="Lery L."/>
            <person name="Bisch P."/>
            <person name="Rossle S.C."/>
            <person name="Urmenyi T."/>
            <person name="Kruger W.V."/>
            <person name="Martins O."/>
            <person name="Baldani J.I."/>
            <person name="Ferreira P.C."/>
        </authorList>
    </citation>
    <scope>NUCLEOTIDE SEQUENCE [LARGE SCALE GENOMIC DNA]</scope>
    <source>
        <strain evidence="8">ATCC 49037 / DSM 5601 / CCUG 37298 / CIP 103539 / LMG 7603 / PAl5</strain>
    </source>
</reference>
<gene>
    <name evidence="7" type="ordered locus">GDI2514</name>
</gene>
<dbReference type="Pfam" id="PF01040">
    <property type="entry name" value="UbiA"/>
    <property type="match status" value="1"/>
</dbReference>
<dbReference type="AlphaFoldDB" id="A9HNK6"/>
<evidence type="ECO:0000256" key="6">
    <source>
        <dbReference type="SAM" id="Phobius"/>
    </source>
</evidence>
<organism evidence="7 8">
    <name type="scientific">Gluconacetobacter diazotrophicus (strain ATCC 49037 / DSM 5601 / CCUG 37298 / CIP 103539 / LMG 7603 / PAl5)</name>
    <dbReference type="NCBI Taxonomy" id="272568"/>
    <lineage>
        <taxon>Bacteria</taxon>
        <taxon>Pseudomonadati</taxon>
        <taxon>Pseudomonadota</taxon>
        <taxon>Alphaproteobacteria</taxon>
        <taxon>Acetobacterales</taxon>
        <taxon>Acetobacteraceae</taxon>
        <taxon>Gluconacetobacter</taxon>
    </lineage>
</organism>
<dbReference type="OrthoDB" id="9803632at2"/>
<keyword evidence="4 6" id="KW-1133">Transmembrane helix</keyword>
<evidence type="ECO:0000256" key="1">
    <source>
        <dbReference type="ARBA" id="ARBA00004141"/>
    </source>
</evidence>
<dbReference type="Pfam" id="PF12710">
    <property type="entry name" value="HAD"/>
    <property type="match status" value="1"/>
</dbReference>
<feature type="transmembrane region" description="Helical" evidence="6">
    <location>
        <begin position="428"/>
        <end position="447"/>
    </location>
</feature>
<feature type="transmembrane region" description="Helical" evidence="6">
    <location>
        <begin position="234"/>
        <end position="251"/>
    </location>
</feature>
<evidence type="ECO:0000256" key="5">
    <source>
        <dbReference type="ARBA" id="ARBA00023136"/>
    </source>
</evidence>
<dbReference type="InterPro" id="IPR023214">
    <property type="entry name" value="HAD_sf"/>
</dbReference>
<dbReference type="InterPro" id="IPR039653">
    <property type="entry name" value="Prenyltransferase"/>
</dbReference>
<dbReference type="SUPFAM" id="SSF56784">
    <property type="entry name" value="HAD-like"/>
    <property type="match status" value="1"/>
</dbReference>
<dbReference type="Proteomes" id="UP000001176">
    <property type="component" value="Chromosome"/>
</dbReference>
<sequence length="481" mass="52698">MDSSLLLDHDTQYPLVVDLDGTLIASDLLIESFFACIGQEFASLPHLCSSLAKGKAHLKHALASRVEIDAMTLPYQDAVLDLIDQARAQRRPIFLATASNERYARAVTQHLGGFDGIFASDTHNNLSGANKARVLVEAFGEKGFDYVGNHRDDLEIWRHARRCHAIGLDGGSRRKLHASGPDRVEILDKPPQSLKTWARALRVHQYAKNVLVFLPALAAHAFSLTVLLQSCAAFLAFCASASAIYLVNDLVDLRDDRSHPTKKRRPLASGRVSIHAALAAIPILGLCAIALCLFLPLIFSVTLFGYVVLTTGYSFWLKRKKLGDVVGLALLYTARLVGGAAATGIVLSEWILAFSLFVFTSLALIKRYTELLTRLDANLPDSSSRDYKKDDLVVLASLAAASGTNAVTVFSLYIASDSVKATYRHPDMLWLLSPILLFLLGRVLIVAHRRHMHDDPVIWALRDRTSCVAVACSIMIFLAAS</sequence>
<dbReference type="Gene3D" id="3.40.50.1000">
    <property type="entry name" value="HAD superfamily/HAD-like"/>
    <property type="match status" value="1"/>
</dbReference>
<keyword evidence="3 6" id="KW-0812">Transmembrane</keyword>
<feature type="transmembrane region" description="Helical" evidence="6">
    <location>
        <begin position="392"/>
        <end position="416"/>
    </location>
</feature>
<evidence type="ECO:0000313" key="7">
    <source>
        <dbReference type="EMBL" id="CAP56457.1"/>
    </source>
</evidence>
<feature type="transmembrane region" description="Helical" evidence="6">
    <location>
        <begin position="297"/>
        <end position="315"/>
    </location>
</feature>
<dbReference type="InterPro" id="IPR000537">
    <property type="entry name" value="UbiA_prenyltransferase"/>
</dbReference>
<evidence type="ECO:0000256" key="2">
    <source>
        <dbReference type="ARBA" id="ARBA00022475"/>
    </source>
</evidence>
<keyword evidence="5 6" id="KW-0472">Membrane</keyword>
<feature type="transmembrane region" description="Helical" evidence="6">
    <location>
        <begin position="322"/>
        <end position="341"/>
    </location>
</feature>
<dbReference type="InterPro" id="IPR036412">
    <property type="entry name" value="HAD-like_sf"/>
</dbReference>
<keyword evidence="7" id="KW-0808">Transferase</keyword>
<proteinExistence type="predicted"/>
<comment type="subcellular location">
    <subcellularLocation>
        <location evidence="1">Membrane</location>
        <topology evidence="1">Multi-pass membrane protein</topology>
    </subcellularLocation>
</comment>
<feature type="transmembrane region" description="Helical" evidence="6">
    <location>
        <begin position="347"/>
        <end position="365"/>
    </location>
</feature>
<dbReference type="GO" id="GO:0005886">
    <property type="term" value="C:plasma membrane"/>
    <property type="evidence" value="ECO:0007669"/>
    <property type="project" value="TreeGrafter"/>
</dbReference>
<keyword evidence="8" id="KW-1185">Reference proteome</keyword>
<dbReference type="GO" id="GO:0009247">
    <property type="term" value="P:glycolipid biosynthetic process"/>
    <property type="evidence" value="ECO:0007669"/>
    <property type="project" value="TreeGrafter"/>
</dbReference>
<dbReference type="PANTHER" id="PTHR11048:SF5">
    <property type="entry name" value="DECAPRENYL-PHOSPHATE PHOSPHORIBOSYLTRANSFERASE"/>
    <property type="match status" value="1"/>
</dbReference>
<dbReference type="NCBIfam" id="NF006088">
    <property type="entry name" value="PRK08238.1"/>
    <property type="match status" value="1"/>
</dbReference>
<dbReference type="CDD" id="cd13963">
    <property type="entry name" value="PT_UbiA_2"/>
    <property type="match status" value="1"/>
</dbReference>
<dbReference type="EMBL" id="AM889285">
    <property type="protein sequence ID" value="CAP56457.1"/>
    <property type="molecule type" value="Genomic_DNA"/>
</dbReference>
<dbReference type="Gene3D" id="1.10.357.140">
    <property type="entry name" value="UbiA prenyltransferase"/>
    <property type="match status" value="1"/>
</dbReference>
<dbReference type="KEGG" id="gdi:GDI2514"/>
<name>A9HNK6_GLUDA</name>